<keyword evidence="2" id="KW-0963">Cytoplasm</keyword>
<dbReference type="Gene3D" id="2.30.29.30">
    <property type="entry name" value="Pleckstrin-homology domain (PH domain)/Phosphotyrosine-binding domain (PTB)"/>
    <property type="match status" value="1"/>
</dbReference>
<dbReference type="FunFam" id="2.30.29.30:FF:000012">
    <property type="entry name" value="Arf-GAP with SH3 domain, ANK repeat and PH domain-containing protein 2"/>
    <property type="match status" value="1"/>
</dbReference>
<dbReference type="SUPFAM" id="SSF57863">
    <property type="entry name" value="ArfGap/RecO-like zinc finger"/>
    <property type="match status" value="1"/>
</dbReference>
<reference evidence="10" key="1">
    <citation type="submission" date="2025-08" db="UniProtKB">
        <authorList>
            <consortium name="Ensembl"/>
        </authorList>
    </citation>
    <scope>IDENTIFICATION</scope>
</reference>
<dbReference type="CDD" id="cd13251">
    <property type="entry name" value="PH_ASAP"/>
    <property type="match status" value="1"/>
</dbReference>
<reference evidence="10" key="2">
    <citation type="submission" date="2025-09" db="UniProtKB">
        <authorList>
            <consortium name="Ensembl"/>
        </authorList>
    </citation>
    <scope>IDENTIFICATION</scope>
</reference>
<dbReference type="Gene3D" id="1.25.40.950">
    <property type="match status" value="1"/>
</dbReference>
<evidence type="ECO:0000313" key="11">
    <source>
        <dbReference type="Proteomes" id="UP000694522"/>
    </source>
</evidence>
<dbReference type="Pfam" id="PF01412">
    <property type="entry name" value="ArfGap"/>
    <property type="match status" value="1"/>
</dbReference>
<evidence type="ECO:0000256" key="1">
    <source>
        <dbReference type="ARBA" id="ARBA00004496"/>
    </source>
</evidence>
<feature type="domain" description="PH" evidence="8">
    <location>
        <begin position="281"/>
        <end position="373"/>
    </location>
</feature>
<evidence type="ECO:0000256" key="3">
    <source>
        <dbReference type="ARBA" id="ARBA00022723"/>
    </source>
</evidence>
<dbReference type="SUPFAM" id="SSF50729">
    <property type="entry name" value="PH domain-like"/>
    <property type="match status" value="1"/>
</dbReference>
<dbReference type="GO" id="GO:0051492">
    <property type="term" value="P:regulation of stress fiber assembly"/>
    <property type="evidence" value="ECO:0007669"/>
    <property type="project" value="TreeGrafter"/>
</dbReference>
<dbReference type="PANTHER" id="PTHR45854:SF1">
    <property type="entry name" value="ARF-GAP WITH SH3 DOMAIN, ANK REPEAT AND PH DOMAIN-CONTAINING PROTEIN 3"/>
    <property type="match status" value="1"/>
</dbReference>
<proteinExistence type="predicted"/>
<dbReference type="FunFam" id="1.10.220.150:FF:000002">
    <property type="entry name" value="arf-GAP with SH3 domain, ANK repeat and PH domain-containing protein 1"/>
    <property type="match status" value="1"/>
</dbReference>
<evidence type="ECO:0000256" key="6">
    <source>
        <dbReference type="ARBA" id="ARBA00023043"/>
    </source>
</evidence>
<keyword evidence="3" id="KW-0479">Metal-binding</keyword>
<dbReference type="PANTHER" id="PTHR45854">
    <property type="entry name" value="ASAP FAMILY MEMBER"/>
    <property type="match status" value="1"/>
</dbReference>
<dbReference type="Pfam" id="PF12796">
    <property type="entry name" value="Ank_2"/>
    <property type="match status" value="1"/>
</dbReference>
<keyword evidence="6" id="KW-0040">ANK repeat</keyword>
<dbReference type="InterPro" id="IPR037844">
    <property type="entry name" value="PH_ASAP"/>
</dbReference>
<name>A0A8B9J2A0_9PSIT</name>
<dbReference type="PRINTS" id="PR00405">
    <property type="entry name" value="REVINTRACTNG"/>
</dbReference>
<dbReference type="InterPro" id="IPR001164">
    <property type="entry name" value="ArfGAP_dom"/>
</dbReference>
<keyword evidence="4" id="KW-0677">Repeat</keyword>
<dbReference type="InterPro" id="IPR047006">
    <property type="entry name" value="ASAP3_ArfGap"/>
</dbReference>
<dbReference type="GO" id="GO:0005096">
    <property type="term" value="F:GTPase activator activity"/>
    <property type="evidence" value="ECO:0007669"/>
    <property type="project" value="InterPro"/>
</dbReference>
<dbReference type="SUPFAM" id="SSF103657">
    <property type="entry name" value="BAR/IMD domain-like"/>
    <property type="match status" value="1"/>
</dbReference>
<dbReference type="SMART" id="SM00233">
    <property type="entry name" value="PH"/>
    <property type="match status" value="1"/>
</dbReference>
<feature type="domain" description="Arf-GAP" evidence="9">
    <location>
        <begin position="404"/>
        <end position="526"/>
    </location>
</feature>
<dbReference type="PROSITE" id="PS50003">
    <property type="entry name" value="PH_DOMAIN"/>
    <property type="match status" value="1"/>
</dbReference>
<evidence type="ECO:0000256" key="5">
    <source>
        <dbReference type="ARBA" id="ARBA00022833"/>
    </source>
</evidence>
<dbReference type="InterPro" id="IPR038508">
    <property type="entry name" value="ArfGAP_dom_sf"/>
</dbReference>
<evidence type="ECO:0000313" key="10">
    <source>
        <dbReference type="Ensembl" id="ENSACOP00000022664.1"/>
    </source>
</evidence>
<sequence>MPEQLSVAEFLAVTGEDLSSPTAAAFAPKMHKCRGAVGALEESLDGDQAVLQRIRKYVKAIHISGLTHVENEEQYSEALESFGNNHLSQNNHELSTGFLNLAVFTREVTALFKNLVQNLNNIVSFPLDSLLKGQLKDGRLDSKKQIEKAWKDYETKMEKEKERARLAGVIQPEPSAAEVAEDMQKERRLFQLHMCEVGAVPGWGHQSLIVFPPLKHFFQDGWKAAQNLYPFIEKLAVSLHAQPPLHSSLCFLNAFSQENLSRKNSGSGYSIHQHQGNKQYGTEKSGFLYKKSDGIRKVWQKRKCGVKYGCLTISHSTINRPPVKLNLLTCQVRPHTEEKKCFDLVTHNRTYHFQAEDEQECIVWVSVLQNSKDEALSNAFKGDPSSSGAAAGGGADGGLQELTKVVISEVKNMPGNKQCCDCGAPDPTWLSTNLGILTCIECSGIHRELGVHYSRIQSLTLDVLSTSELLLAVNIGNTRFNEIMEATLPSQDCPKPSASSDMAARKEYIVAKYMERRYVHKSGHEDPHRLWEAIRGRDLLALLQAFAEGQDLAKPLASPEGQDLGELALHMAVRHADRSSLPLVDFIIQNGGTLDRVAQDGNTALHYSALYNQPNCLKLLLKGKATFTTGMGLGWGGGCWCSPVTGTHPLLSLGQ</sequence>
<dbReference type="InterPro" id="IPR027267">
    <property type="entry name" value="AH/BAR_dom_sf"/>
</dbReference>
<dbReference type="GO" id="GO:0008270">
    <property type="term" value="F:zinc ion binding"/>
    <property type="evidence" value="ECO:0007669"/>
    <property type="project" value="UniProtKB-KW"/>
</dbReference>
<keyword evidence="7" id="KW-0863">Zinc-finger</keyword>
<dbReference type="GO" id="GO:0005925">
    <property type="term" value="C:focal adhesion"/>
    <property type="evidence" value="ECO:0007669"/>
    <property type="project" value="TreeGrafter"/>
</dbReference>
<dbReference type="Proteomes" id="UP000694522">
    <property type="component" value="Unplaced"/>
</dbReference>
<dbReference type="SMART" id="SM00105">
    <property type="entry name" value="ArfGap"/>
    <property type="match status" value="1"/>
</dbReference>
<dbReference type="AlphaFoldDB" id="A0A8B9J2A0"/>
<protein>
    <recommendedName>
        <fullName evidence="12">Arf-GAP with SH3 domain, ANK repeat and PH domain-containing protein 3</fullName>
    </recommendedName>
</protein>
<comment type="subcellular location">
    <subcellularLocation>
        <location evidence="1">Cytoplasm</location>
    </subcellularLocation>
</comment>
<dbReference type="FunFam" id="1.25.40.20:FF:000006">
    <property type="entry name" value="Arf-GAP with SH3 domain, ANK repeat and PH domain-containing protein 2"/>
    <property type="match status" value="1"/>
</dbReference>
<dbReference type="PROSITE" id="PS50115">
    <property type="entry name" value="ARFGAP"/>
    <property type="match status" value="1"/>
</dbReference>
<dbReference type="InterPro" id="IPR037278">
    <property type="entry name" value="ARFGAP/RecO"/>
</dbReference>
<keyword evidence="11" id="KW-1185">Reference proteome</keyword>
<dbReference type="GO" id="GO:0001726">
    <property type="term" value="C:ruffle"/>
    <property type="evidence" value="ECO:0007669"/>
    <property type="project" value="TreeGrafter"/>
</dbReference>
<evidence type="ECO:0000259" key="9">
    <source>
        <dbReference type="PROSITE" id="PS50115"/>
    </source>
</evidence>
<evidence type="ECO:0000256" key="7">
    <source>
        <dbReference type="PROSITE-ProRule" id="PRU00288"/>
    </source>
</evidence>
<dbReference type="InterPro" id="IPR036770">
    <property type="entry name" value="Ankyrin_rpt-contain_sf"/>
</dbReference>
<dbReference type="Pfam" id="PF00169">
    <property type="entry name" value="PH"/>
    <property type="match status" value="1"/>
</dbReference>
<dbReference type="GO" id="GO:0005737">
    <property type="term" value="C:cytoplasm"/>
    <property type="evidence" value="ECO:0007669"/>
    <property type="project" value="UniProtKB-SubCell"/>
</dbReference>
<evidence type="ECO:0000256" key="2">
    <source>
        <dbReference type="ARBA" id="ARBA00022490"/>
    </source>
</evidence>
<dbReference type="InterPro" id="IPR011993">
    <property type="entry name" value="PH-like_dom_sf"/>
</dbReference>
<evidence type="ECO:0000256" key="4">
    <source>
        <dbReference type="ARBA" id="ARBA00022737"/>
    </source>
</evidence>
<dbReference type="InterPro" id="IPR001849">
    <property type="entry name" value="PH_domain"/>
</dbReference>
<dbReference type="InterPro" id="IPR002110">
    <property type="entry name" value="Ankyrin_rpt"/>
</dbReference>
<organism evidence="10 11">
    <name type="scientific">Amazona collaria</name>
    <name type="common">yellow-billed parrot</name>
    <dbReference type="NCBI Taxonomy" id="241587"/>
    <lineage>
        <taxon>Eukaryota</taxon>
        <taxon>Metazoa</taxon>
        <taxon>Chordata</taxon>
        <taxon>Craniata</taxon>
        <taxon>Vertebrata</taxon>
        <taxon>Euteleostomi</taxon>
        <taxon>Archelosauria</taxon>
        <taxon>Archosauria</taxon>
        <taxon>Dinosauria</taxon>
        <taxon>Saurischia</taxon>
        <taxon>Theropoda</taxon>
        <taxon>Coelurosauria</taxon>
        <taxon>Aves</taxon>
        <taxon>Neognathae</taxon>
        <taxon>Neoaves</taxon>
        <taxon>Telluraves</taxon>
        <taxon>Australaves</taxon>
        <taxon>Psittaciformes</taxon>
        <taxon>Psittacidae</taxon>
        <taxon>Amazona</taxon>
    </lineage>
</organism>
<accession>A0A8B9J2A0</accession>
<evidence type="ECO:0008006" key="12">
    <source>
        <dbReference type="Google" id="ProtNLM"/>
    </source>
</evidence>
<dbReference type="InterPro" id="IPR043593">
    <property type="entry name" value="ASAP"/>
</dbReference>
<evidence type="ECO:0000259" key="8">
    <source>
        <dbReference type="PROSITE" id="PS50003"/>
    </source>
</evidence>
<dbReference type="Gene3D" id="1.10.220.150">
    <property type="entry name" value="Arf GTPase activating protein"/>
    <property type="match status" value="1"/>
</dbReference>
<dbReference type="Ensembl" id="ENSACOT00000023454.1">
    <property type="protein sequence ID" value="ENSACOP00000022664.1"/>
    <property type="gene ID" value="ENSACOG00000012778.1"/>
</dbReference>
<keyword evidence="5" id="KW-0862">Zinc</keyword>
<dbReference type="SUPFAM" id="SSF48403">
    <property type="entry name" value="Ankyrin repeat"/>
    <property type="match status" value="1"/>
</dbReference>
<dbReference type="CDD" id="cd17900">
    <property type="entry name" value="ArfGap_ASAP3"/>
    <property type="match status" value="1"/>
</dbReference>
<dbReference type="SMART" id="SM00248">
    <property type="entry name" value="ANK"/>
    <property type="match status" value="2"/>
</dbReference>
<dbReference type="Gene3D" id="1.20.1270.60">
    <property type="entry name" value="Arfaptin homology (AH) domain/BAR domain"/>
    <property type="match status" value="1"/>
</dbReference>